<gene>
    <name evidence="1" type="ORF">HHL11_32240</name>
</gene>
<reference evidence="1 2" key="1">
    <citation type="submission" date="2020-04" db="EMBL/GenBank/DDBJ databases">
        <title>Ramlibacter sp. G-1-2-2 isolated from soil.</title>
        <authorList>
            <person name="Dahal R.H."/>
        </authorList>
    </citation>
    <scope>NUCLEOTIDE SEQUENCE [LARGE SCALE GENOMIC DNA]</scope>
    <source>
        <strain evidence="1 2">G-1-2-2</strain>
    </source>
</reference>
<organism evidence="1 2">
    <name type="scientific">Ramlibacter agri</name>
    <dbReference type="NCBI Taxonomy" id="2728837"/>
    <lineage>
        <taxon>Bacteria</taxon>
        <taxon>Pseudomonadati</taxon>
        <taxon>Pseudomonadota</taxon>
        <taxon>Betaproteobacteria</taxon>
        <taxon>Burkholderiales</taxon>
        <taxon>Comamonadaceae</taxon>
        <taxon>Ramlibacter</taxon>
    </lineage>
</organism>
<evidence type="ECO:0000313" key="1">
    <source>
        <dbReference type="EMBL" id="NML48460.1"/>
    </source>
</evidence>
<protein>
    <submittedName>
        <fullName evidence="1">Uncharacterized protein</fullName>
    </submittedName>
</protein>
<sequence length="116" mass="12098">MTTIDPRQSLTAAVRSEAAAFRARSGRQPAASPGAAAPSLQSIVAQRVQALAADDPQRKQKAVRIFLESALLQELGSALAHDPAFSDLVDAVHGQMRGDAQLAVAVDQLGELLLSA</sequence>
<dbReference type="EMBL" id="JABBFX010000005">
    <property type="protein sequence ID" value="NML48460.1"/>
    <property type="molecule type" value="Genomic_DNA"/>
</dbReference>
<keyword evidence="2" id="KW-1185">Reference proteome</keyword>
<dbReference type="Proteomes" id="UP000541185">
    <property type="component" value="Unassembled WGS sequence"/>
</dbReference>
<proteinExistence type="predicted"/>
<evidence type="ECO:0000313" key="2">
    <source>
        <dbReference type="Proteomes" id="UP000541185"/>
    </source>
</evidence>
<dbReference type="RefSeq" id="WP_169422799.1">
    <property type="nucleotide sequence ID" value="NZ_JABBFX010000005.1"/>
</dbReference>
<comment type="caution">
    <text evidence="1">The sequence shown here is derived from an EMBL/GenBank/DDBJ whole genome shotgun (WGS) entry which is preliminary data.</text>
</comment>
<dbReference type="AlphaFoldDB" id="A0A848HG81"/>
<name>A0A848HG81_9BURK</name>
<accession>A0A848HG81</accession>